<evidence type="ECO:0000313" key="16">
    <source>
        <dbReference type="EMBL" id="MCX2978696.1"/>
    </source>
</evidence>
<dbReference type="Proteomes" id="UP001143304">
    <property type="component" value="Unassembled WGS sequence"/>
</dbReference>
<dbReference type="InterPro" id="IPR000014">
    <property type="entry name" value="PAS"/>
</dbReference>
<dbReference type="Gene3D" id="1.10.287.130">
    <property type="match status" value="1"/>
</dbReference>
<feature type="domain" description="PAC" evidence="15">
    <location>
        <begin position="541"/>
        <end position="593"/>
    </location>
</feature>
<dbReference type="Pfam" id="PF00989">
    <property type="entry name" value="PAS"/>
    <property type="match status" value="3"/>
</dbReference>
<keyword evidence="17" id="KW-1185">Reference proteome</keyword>
<dbReference type="EC" id="2.7.13.3" evidence="2"/>
<dbReference type="Pfam" id="PF02518">
    <property type="entry name" value="HATPase_c"/>
    <property type="match status" value="1"/>
</dbReference>
<dbReference type="InterPro" id="IPR035965">
    <property type="entry name" value="PAS-like_dom_sf"/>
</dbReference>
<dbReference type="Gene3D" id="3.30.450.20">
    <property type="entry name" value="PAS domain"/>
    <property type="match status" value="4"/>
</dbReference>
<dbReference type="PROSITE" id="PS50110">
    <property type="entry name" value="RESPONSE_REGULATORY"/>
    <property type="match status" value="1"/>
</dbReference>
<dbReference type="InterPro" id="IPR001789">
    <property type="entry name" value="Sig_transdc_resp-reg_receiver"/>
</dbReference>
<dbReference type="SMART" id="SM00448">
    <property type="entry name" value="REC"/>
    <property type="match status" value="1"/>
</dbReference>
<sequence length="974" mass="107012">MNKYLITRFVLVGFVFGLAFPAIAWAVDLYVMGLPLTLASITAIHQNNAIHYIFDTAPLILGVTFFIVGIFYSQAANKNYSSSSALLLNTILETMVDGFITVDDHGAVLSYNRGAEDIFGYTEKEIRGKNIRVFMTNTDLKEYDQYLVNSKQTGVSHIAGISGKEVQAKRKDGSLFPLTVTISEIFIGNERRFVGVLRDITDVKLAQAESVRVADELTQLVDTANAPIFGIDSKGLVDEWNQTAAKITGYNKAEVLGKDLVAEFITDEYKAPVKQVLDNALRGQETANYEFPLYTTGGQRVDVLLNATTRRDVDGNIIGVIGVGQDITEAKLAQAESVRVADELTQFVDTANAPIFGIDSKGLVNEWNQTAAKITGYNKAEVLGKDLVAEFITDEYKAPVKQVLDNALRGQETANYEFPLYTTGGQRVDVLLNATTRRDVDGNIIGVIGVGQDITEAKLAQAESVRVADELTQFVDTANAPIFGIDSKGLVNEWNQTAAKITGYNKAEVLGKDLVADFITDEYKAPVKQVLDNALRGQETANYEFPLYTTVGQRVDVLLNATTRRDVDGLITGVIGVGQDITELRQKERALNQSQKMETVGQLTGGIAHDFNNLLSIIGGNLRFLRQDLGEIDQEVEELIEDAMSATNDGADLTARLLAFSRNRILKPELKNVNDAIENFSRFLSRTLGKTIDLKTELPDDQLFINVDTSQLENALLNLAINARDAMPEGGNIVIKAAPYVVGGIAKRQTENNMELALQAGKYVVVSVEDSGVGISDEHLAHVYEPFFTTKDVGKGSGLGLSMVYGFIQQSNGQCIIRSKVGKGTTISMYFPEARNLEETSTKSDIKPMESAGSEVILVVEDEPRVRKITVRDIEKLGYKTIEAPDAITAQDIIKSGEKIDLVFTDVLMPGEMDGQMLGLWIENTHPRIKVVLTSGYTKRRESKETMSDIFPIVRKPYKIDALADQLNTTLYEN</sequence>
<feature type="domain" description="PAS" evidence="14">
    <location>
        <begin position="213"/>
        <end position="284"/>
    </location>
</feature>
<keyword evidence="6" id="KW-0418">Kinase</keyword>
<dbReference type="EMBL" id="SHNO01000001">
    <property type="protein sequence ID" value="MCX2978696.1"/>
    <property type="molecule type" value="Genomic_DNA"/>
</dbReference>
<dbReference type="Gene3D" id="3.40.50.2300">
    <property type="match status" value="1"/>
</dbReference>
<evidence type="ECO:0000256" key="8">
    <source>
        <dbReference type="ARBA" id="ARBA00023012"/>
    </source>
</evidence>
<dbReference type="InterPro" id="IPR011006">
    <property type="entry name" value="CheY-like_superfamily"/>
</dbReference>
<feature type="domain" description="Response regulatory" evidence="13">
    <location>
        <begin position="856"/>
        <end position="971"/>
    </location>
</feature>
<dbReference type="SUPFAM" id="SSF52172">
    <property type="entry name" value="CheY-like"/>
    <property type="match status" value="1"/>
</dbReference>
<evidence type="ECO:0000313" key="17">
    <source>
        <dbReference type="Proteomes" id="UP001143304"/>
    </source>
</evidence>
<dbReference type="InterPro" id="IPR000700">
    <property type="entry name" value="PAS-assoc_C"/>
</dbReference>
<evidence type="ECO:0000256" key="5">
    <source>
        <dbReference type="ARBA" id="ARBA00022741"/>
    </source>
</evidence>
<keyword evidence="11" id="KW-0812">Transmembrane</keyword>
<keyword evidence="3 9" id="KW-0597">Phosphoprotein</keyword>
<feature type="modified residue" description="4-aspartylphosphate" evidence="9">
    <location>
        <position position="906"/>
    </location>
</feature>
<evidence type="ECO:0000259" key="12">
    <source>
        <dbReference type="PROSITE" id="PS50109"/>
    </source>
</evidence>
<keyword evidence="7" id="KW-0067">ATP-binding</keyword>
<dbReference type="SUPFAM" id="SSF47384">
    <property type="entry name" value="Homodimeric domain of signal transducing histidine kinase"/>
    <property type="match status" value="1"/>
</dbReference>
<evidence type="ECO:0000256" key="11">
    <source>
        <dbReference type="SAM" id="Phobius"/>
    </source>
</evidence>
<dbReference type="PANTHER" id="PTHR43065:SF46">
    <property type="entry name" value="C4-DICARBOXYLATE TRANSPORT SENSOR PROTEIN DCTB"/>
    <property type="match status" value="1"/>
</dbReference>
<dbReference type="SMART" id="SM00388">
    <property type="entry name" value="HisKA"/>
    <property type="match status" value="1"/>
</dbReference>
<dbReference type="PRINTS" id="PR00344">
    <property type="entry name" value="BCTRLSENSOR"/>
</dbReference>
<dbReference type="PROSITE" id="PS50112">
    <property type="entry name" value="PAS"/>
    <property type="match status" value="4"/>
</dbReference>
<dbReference type="CDD" id="cd00130">
    <property type="entry name" value="PAS"/>
    <property type="match status" value="4"/>
</dbReference>
<dbReference type="SUPFAM" id="SSF55785">
    <property type="entry name" value="PYP-like sensor domain (PAS domain)"/>
    <property type="match status" value="4"/>
</dbReference>
<dbReference type="InterPro" id="IPR003594">
    <property type="entry name" value="HATPase_dom"/>
</dbReference>
<organism evidence="16 17">
    <name type="scientific">Candidatus Marimicrobium litorale</name>
    <dbReference type="NCBI Taxonomy" id="2518991"/>
    <lineage>
        <taxon>Bacteria</taxon>
        <taxon>Pseudomonadati</taxon>
        <taxon>Pseudomonadota</taxon>
        <taxon>Gammaproteobacteria</taxon>
        <taxon>Cellvibrionales</taxon>
        <taxon>Halieaceae</taxon>
        <taxon>Marimicrobium</taxon>
    </lineage>
</organism>
<name>A0ABT3T8T0_9GAMM</name>
<reference evidence="16" key="1">
    <citation type="submission" date="2019-02" db="EMBL/GenBank/DDBJ databases">
        <authorList>
            <person name="Li S.-H."/>
        </authorList>
    </citation>
    <scope>NUCLEOTIDE SEQUENCE</scope>
    <source>
        <strain evidence="16">IMCC11814</strain>
    </source>
</reference>
<dbReference type="InterPro" id="IPR036097">
    <property type="entry name" value="HisK_dim/P_sf"/>
</dbReference>
<dbReference type="SMART" id="SM00086">
    <property type="entry name" value="PAC"/>
    <property type="match status" value="4"/>
</dbReference>
<dbReference type="SMART" id="SM00091">
    <property type="entry name" value="PAS"/>
    <property type="match status" value="4"/>
</dbReference>
<comment type="caution">
    <text evidence="16">The sequence shown here is derived from an EMBL/GenBank/DDBJ whole genome shotgun (WGS) entry which is preliminary data.</text>
</comment>
<dbReference type="InterPro" id="IPR001610">
    <property type="entry name" value="PAC"/>
</dbReference>
<accession>A0ABT3T8T0</accession>
<dbReference type="InterPro" id="IPR003661">
    <property type="entry name" value="HisK_dim/P_dom"/>
</dbReference>
<dbReference type="NCBIfam" id="TIGR00229">
    <property type="entry name" value="sensory_box"/>
    <property type="match status" value="4"/>
</dbReference>
<keyword evidence="5" id="KW-0547">Nucleotide-binding</keyword>
<dbReference type="InterPro" id="IPR005467">
    <property type="entry name" value="His_kinase_dom"/>
</dbReference>
<evidence type="ECO:0000256" key="6">
    <source>
        <dbReference type="ARBA" id="ARBA00022777"/>
    </source>
</evidence>
<keyword evidence="10" id="KW-0175">Coiled coil</keyword>
<comment type="catalytic activity">
    <reaction evidence="1">
        <text>ATP + protein L-histidine = ADP + protein N-phospho-L-histidine.</text>
        <dbReference type="EC" id="2.7.13.3"/>
    </reaction>
</comment>
<keyword evidence="8" id="KW-0902">Two-component regulatory system</keyword>
<feature type="domain" description="PAC" evidence="15">
    <location>
        <begin position="414"/>
        <end position="466"/>
    </location>
</feature>
<feature type="domain" description="PAS" evidence="14">
    <location>
        <begin position="340"/>
        <end position="411"/>
    </location>
</feature>
<dbReference type="PROSITE" id="PS50109">
    <property type="entry name" value="HIS_KIN"/>
    <property type="match status" value="1"/>
</dbReference>
<proteinExistence type="predicted"/>
<keyword evidence="11" id="KW-1133">Transmembrane helix</keyword>
<feature type="domain" description="PAC" evidence="15">
    <location>
        <begin position="162"/>
        <end position="212"/>
    </location>
</feature>
<evidence type="ECO:0000256" key="3">
    <source>
        <dbReference type="ARBA" id="ARBA00022553"/>
    </source>
</evidence>
<feature type="domain" description="Histidine kinase" evidence="12">
    <location>
        <begin position="606"/>
        <end position="835"/>
    </location>
</feature>
<dbReference type="Pfam" id="PF00072">
    <property type="entry name" value="Response_reg"/>
    <property type="match status" value="1"/>
</dbReference>
<dbReference type="SUPFAM" id="SSF55874">
    <property type="entry name" value="ATPase domain of HSP90 chaperone/DNA topoisomerase II/histidine kinase"/>
    <property type="match status" value="1"/>
</dbReference>
<feature type="domain" description="PAS" evidence="14">
    <location>
        <begin position="84"/>
        <end position="154"/>
    </location>
</feature>
<evidence type="ECO:0000256" key="4">
    <source>
        <dbReference type="ARBA" id="ARBA00022679"/>
    </source>
</evidence>
<dbReference type="PANTHER" id="PTHR43065">
    <property type="entry name" value="SENSOR HISTIDINE KINASE"/>
    <property type="match status" value="1"/>
</dbReference>
<gene>
    <name evidence="16" type="ORF">EYC82_15120</name>
</gene>
<dbReference type="InterPro" id="IPR036890">
    <property type="entry name" value="HATPase_C_sf"/>
</dbReference>
<feature type="transmembrane region" description="Helical" evidence="11">
    <location>
        <begin position="50"/>
        <end position="72"/>
    </location>
</feature>
<evidence type="ECO:0000256" key="7">
    <source>
        <dbReference type="ARBA" id="ARBA00022840"/>
    </source>
</evidence>
<dbReference type="InterPro" id="IPR004358">
    <property type="entry name" value="Sig_transdc_His_kin-like_C"/>
</dbReference>
<feature type="coiled-coil region" evidence="10">
    <location>
        <begin position="622"/>
        <end position="649"/>
    </location>
</feature>
<dbReference type="PROSITE" id="PS50113">
    <property type="entry name" value="PAC"/>
    <property type="match status" value="4"/>
</dbReference>
<feature type="domain" description="PAC" evidence="15">
    <location>
        <begin position="287"/>
        <end position="339"/>
    </location>
</feature>
<evidence type="ECO:0000259" key="14">
    <source>
        <dbReference type="PROSITE" id="PS50112"/>
    </source>
</evidence>
<keyword evidence="4" id="KW-0808">Transferase</keyword>
<dbReference type="Gene3D" id="3.30.565.10">
    <property type="entry name" value="Histidine kinase-like ATPase, C-terminal domain"/>
    <property type="match status" value="1"/>
</dbReference>
<evidence type="ECO:0000256" key="10">
    <source>
        <dbReference type="SAM" id="Coils"/>
    </source>
</evidence>
<dbReference type="Pfam" id="PF13426">
    <property type="entry name" value="PAS_9"/>
    <property type="match status" value="1"/>
</dbReference>
<evidence type="ECO:0000256" key="2">
    <source>
        <dbReference type="ARBA" id="ARBA00012438"/>
    </source>
</evidence>
<evidence type="ECO:0000256" key="1">
    <source>
        <dbReference type="ARBA" id="ARBA00000085"/>
    </source>
</evidence>
<keyword evidence="11" id="KW-0472">Membrane</keyword>
<evidence type="ECO:0000256" key="9">
    <source>
        <dbReference type="PROSITE-ProRule" id="PRU00169"/>
    </source>
</evidence>
<protein>
    <recommendedName>
        <fullName evidence="2">histidine kinase</fullName>
        <ecNumber evidence="2">2.7.13.3</ecNumber>
    </recommendedName>
</protein>
<feature type="domain" description="PAS" evidence="14">
    <location>
        <begin position="467"/>
        <end position="538"/>
    </location>
</feature>
<evidence type="ECO:0000259" key="13">
    <source>
        <dbReference type="PROSITE" id="PS50110"/>
    </source>
</evidence>
<dbReference type="RefSeq" id="WP_279250391.1">
    <property type="nucleotide sequence ID" value="NZ_SHNO01000001.1"/>
</dbReference>
<dbReference type="SMART" id="SM00387">
    <property type="entry name" value="HATPase_c"/>
    <property type="match status" value="1"/>
</dbReference>
<dbReference type="InterPro" id="IPR013767">
    <property type="entry name" value="PAS_fold"/>
</dbReference>
<evidence type="ECO:0000259" key="15">
    <source>
        <dbReference type="PROSITE" id="PS50113"/>
    </source>
</evidence>